<dbReference type="InterPro" id="IPR045518">
    <property type="entry name" value="2EXR"/>
</dbReference>
<evidence type="ECO:0000313" key="3">
    <source>
        <dbReference type="Proteomes" id="UP000622797"/>
    </source>
</evidence>
<accession>A0A8H4U619</accession>
<dbReference type="OrthoDB" id="3473305at2759"/>
<name>A0A8H4U619_9HYPO</name>
<feature type="domain" description="2EXR" evidence="1">
    <location>
        <begin position="2"/>
        <end position="76"/>
    </location>
</feature>
<gene>
    <name evidence="2" type="ORF">FSARC_2487</name>
</gene>
<proteinExistence type="predicted"/>
<evidence type="ECO:0000259" key="1">
    <source>
        <dbReference type="Pfam" id="PF20150"/>
    </source>
</evidence>
<dbReference type="EMBL" id="JABEXW010000120">
    <property type="protein sequence ID" value="KAF4970468.1"/>
    <property type="molecule type" value="Genomic_DNA"/>
</dbReference>
<keyword evidence="3" id="KW-1185">Reference proteome</keyword>
<reference evidence="2" key="2">
    <citation type="submission" date="2020-05" db="EMBL/GenBank/DDBJ databases">
        <authorList>
            <person name="Kim H.-S."/>
            <person name="Proctor R.H."/>
            <person name="Brown D.W."/>
        </authorList>
    </citation>
    <scope>NUCLEOTIDE SEQUENCE</scope>
    <source>
        <strain evidence="2">NRRL 20472</strain>
    </source>
</reference>
<protein>
    <recommendedName>
        <fullName evidence="1">2EXR domain-containing protein</fullName>
    </recommendedName>
</protein>
<comment type="caution">
    <text evidence="2">The sequence shown here is derived from an EMBL/GenBank/DDBJ whole genome shotgun (WGS) entry which is preliminary data.</text>
</comment>
<dbReference type="Pfam" id="PF20150">
    <property type="entry name" value="2EXR"/>
    <property type="match status" value="1"/>
</dbReference>
<reference evidence="2" key="1">
    <citation type="journal article" date="2020" name="BMC Genomics">
        <title>Correction to: Identification and distribution of gene clusters required for synthesis of sphingolipid metabolism inhibitors in diverse species of the filamentous fungus Fusarium.</title>
        <authorList>
            <person name="Kim H.S."/>
            <person name="Lohmar J.M."/>
            <person name="Busman M."/>
            <person name="Brown D.W."/>
            <person name="Naumann T.A."/>
            <person name="Divon H.H."/>
            <person name="Lysoe E."/>
            <person name="Uhlig S."/>
            <person name="Proctor R.H."/>
        </authorList>
    </citation>
    <scope>NUCLEOTIDE SEQUENCE</scope>
    <source>
        <strain evidence="2">NRRL 20472</strain>
    </source>
</reference>
<sequence length="243" mass="28361">MPRFSDLPPELRHDLWQTTLPEITDAIYMFNGDWAEQFFPPRANQVRVSPRPCLPARIQVPIPEAYMVCREARAVVEREWTTFWGFCVDSGDFDSMRRLRKNLVNVAIPAYTAFDSIGELADLVEVAPKIKKIFFIWNDLPQPHKIQYRADNQDCEADAPVQPRWEIASFPKLGETVHMHRLDFNMMEDSWEKGVLRDWVMEMDRVWRAVTANTDLVDEHTGELKVPRVNATVMEMPTWNVLV</sequence>
<evidence type="ECO:0000313" key="2">
    <source>
        <dbReference type="EMBL" id="KAF4970468.1"/>
    </source>
</evidence>
<dbReference type="AlphaFoldDB" id="A0A8H4U619"/>
<organism evidence="2 3">
    <name type="scientific">Fusarium sarcochroum</name>
    <dbReference type="NCBI Taxonomy" id="1208366"/>
    <lineage>
        <taxon>Eukaryota</taxon>
        <taxon>Fungi</taxon>
        <taxon>Dikarya</taxon>
        <taxon>Ascomycota</taxon>
        <taxon>Pezizomycotina</taxon>
        <taxon>Sordariomycetes</taxon>
        <taxon>Hypocreomycetidae</taxon>
        <taxon>Hypocreales</taxon>
        <taxon>Nectriaceae</taxon>
        <taxon>Fusarium</taxon>
        <taxon>Fusarium lateritium species complex</taxon>
    </lineage>
</organism>
<dbReference type="Proteomes" id="UP000622797">
    <property type="component" value="Unassembled WGS sequence"/>
</dbReference>